<protein>
    <submittedName>
        <fullName evidence="2">Uncharacterized protein</fullName>
    </submittedName>
</protein>
<organism evidence="2 3">
    <name type="scientific">Panicum miliaceum</name>
    <name type="common">Proso millet</name>
    <name type="synonym">Broomcorn millet</name>
    <dbReference type="NCBI Taxonomy" id="4540"/>
    <lineage>
        <taxon>Eukaryota</taxon>
        <taxon>Viridiplantae</taxon>
        <taxon>Streptophyta</taxon>
        <taxon>Embryophyta</taxon>
        <taxon>Tracheophyta</taxon>
        <taxon>Spermatophyta</taxon>
        <taxon>Magnoliopsida</taxon>
        <taxon>Liliopsida</taxon>
        <taxon>Poales</taxon>
        <taxon>Poaceae</taxon>
        <taxon>PACMAD clade</taxon>
        <taxon>Panicoideae</taxon>
        <taxon>Panicodae</taxon>
        <taxon>Paniceae</taxon>
        <taxon>Panicinae</taxon>
        <taxon>Panicum</taxon>
        <taxon>Panicum sect. Panicum</taxon>
    </lineage>
</organism>
<accession>A0A3L6SGD4</accession>
<keyword evidence="3" id="KW-1185">Reference proteome</keyword>
<gene>
    <name evidence="2" type="ORF">C2845_PM02G14930</name>
</gene>
<dbReference type="EMBL" id="PQIB02000005">
    <property type="protein sequence ID" value="RLN19273.1"/>
    <property type="molecule type" value="Genomic_DNA"/>
</dbReference>
<comment type="caution">
    <text evidence="2">The sequence shown here is derived from an EMBL/GenBank/DDBJ whole genome shotgun (WGS) entry which is preliminary data.</text>
</comment>
<proteinExistence type="predicted"/>
<reference evidence="3" key="1">
    <citation type="journal article" date="2019" name="Nat. Commun.">
        <title>The genome of broomcorn millet.</title>
        <authorList>
            <person name="Zou C."/>
            <person name="Miki D."/>
            <person name="Li D."/>
            <person name="Tang Q."/>
            <person name="Xiao L."/>
            <person name="Rajput S."/>
            <person name="Deng P."/>
            <person name="Jia W."/>
            <person name="Huang R."/>
            <person name="Zhang M."/>
            <person name="Sun Y."/>
            <person name="Hu J."/>
            <person name="Fu X."/>
            <person name="Schnable P.S."/>
            <person name="Li F."/>
            <person name="Zhang H."/>
            <person name="Feng B."/>
            <person name="Zhu X."/>
            <person name="Liu R."/>
            <person name="Schnable J.C."/>
            <person name="Zhu J.-K."/>
            <person name="Zhang H."/>
        </authorList>
    </citation>
    <scope>NUCLEOTIDE SEQUENCE [LARGE SCALE GENOMIC DNA]</scope>
</reference>
<dbReference type="AlphaFoldDB" id="A0A3L6SGD4"/>
<feature type="region of interest" description="Disordered" evidence="1">
    <location>
        <begin position="1"/>
        <end position="82"/>
    </location>
</feature>
<evidence type="ECO:0000313" key="3">
    <source>
        <dbReference type="Proteomes" id="UP000275267"/>
    </source>
</evidence>
<evidence type="ECO:0000313" key="2">
    <source>
        <dbReference type="EMBL" id="RLN19273.1"/>
    </source>
</evidence>
<evidence type="ECO:0000256" key="1">
    <source>
        <dbReference type="SAM" id="MobiDB-lite"/>
    </source>
</evidence>
<feature type="compositionally biased region" description="Basic and acidic residues" evidence="1">
    <location>
        <begin position="51"/>
        <end position="66"/>
    </location>
</feature>
<name>A0A3L6SGD4_PANMI</name>
<sequence length="129" mass="14302">MKSPPSLPVTQTGPTAALGTETKQLPVIGIETESGAPRHGNRGSWRGRAAVRRERGGGEGGEREANRVLNSETHGRFDHPHPAVRRGAELFTWWVPHARHYLFPRPAFPFPFLRSLSSPSLFSLLDPEF</sequence>
<dbReference type="Proteomes" id="UP000275267">
    <property type="component" value="Unassembled WGS sequence"/>
</dbReference>